<feature type="compositionally biased region" description="Polar residues" evidence="1">
    <location>
        <begin position="157"/>
        <end position="197"/>
    </location>
</feature>
<organism evidence="3 4">
    <name type="scientific">Elsinoe ampelina</name>
    <dbReference type="NCBI Taxonomy" id="302913"/>
    <lineage>
        <taxon>Eukaryota</taxon>
        <taxon>Fungi</taxon>
        <taxon>Dikarya</taxon>
        <taxon>Ascomycota</taxon>
        <taxon>Pezizomycotina</taxon>
        <taxon>Dothideomycetes</taxon>
        <taxon>Dothideomycetidae</taxon>
        <taxon>Myriangiales</taxon>
        <taxon>Elsinoaceae</taxon>
        <taxon>Elsinoe</taxon>
    </lineage>
</organism>
<protein>
    <recommendedName>
        <fullName evidence="5">Transmembrane protein</fullName>
    </recommendedName>
</protein>
<accession>A0A6A6GLA3</accession>
<evidence type="ECO:0000256" key="1">
    <source>
        <dbReference type="SAM" id="MobiDB-lite"/>
    </source>
</evidence>
<evidence type="ECO:0008006" key="5">
    <source>
        <dbReference type="Google" id="ProtNLM"/>
    </source>
</evidence>
<keyword evidence="2" id="KW-0812">Transmembrane</keyword>
<dbReference type="Proteomes" id="UP000799538">
    <property type="component" value="Unassembled WGS sequence"/>
</dbReference>
<sequence length="250" mass="26576">MPTSTVSMPVISPARIDTTPIHDSVKPRAALMHPESETQYNITEQRRRLQVSKNLIAVLLFALLISATTMSFFGGRAEDSNEASTGMDVHLSHKLIARYVKPAMSAVIENSKLTSFSTTTTTLPPLTVTITLSENDKPTVSTQTYTSIAFTLSPLNTTSESKLSSPDSATGGHNASSLFTSAPNSSPTMTSLVTELASSPSPTMTSMSTTPSSSDSGQTRPTMSIMTLDSGAGKRAFNPLSPIFALMHRA</sequence>
<evidence type="ECO:0000313" key="4">
    <source>
        <dbReference type="Proteomes" id="UP000799538"/>
    </source>
</evidence>
<dbReference type="EMBL" id="ML992502">
    <property type="protein sequence ID" value="KAF2226418.1"/>
    <property type="molecule type" value="Genomic_DNA"/>
</dbReference>
<name>A0A6A6GLA3_9PEZI</name>
<evidence type="ECO:0000256" key="2">
    <source>
        <dbReference type="SAM" id="Phobius"/>
    </source>
</evidence>
<feature type="compositionally biased region" description="Polar residues" evidence="1">
    <location>
        <begin position="215"/>
        <end position="227"/>
    </location>
</feature>
<proteinExistence type="predicted"/>
<keyword evidence="2" id="KW-1133">Transmembrane helix</keyword>
<reference evidence="4" key="1">
    <citation type="journal article" date="2020" name="Stud. Mycol.">
        <title>101 Dothideomycetes genomes: A test case for predicting lifestyles and emergence of pathogens.</title>
        <authorList>
            <person name="Haridas S."/>
            <person name="Albert R."/>
            <person name="Binder M."/>
            <person name="Bloem J."/>
            <person name="LaButti K."/>
            <person name="Salamov A."/>
            <person name="Andreopoulos B."/>
            <person name="Baker S."/>
            <person name="Barry K."/>
            <person name="Bills G."/>
            <person name="Bluhm B."/>
            <person name="Cannon C."/>
            <person name="Castanera R."/>
            <person name="Culley D."/>
            <person name="Daum C."/>
            <person name="Ezra D."/>
            <person name="Gonzalez J."/>
            <person name="Henrissat B."/>
            <person name="Kuo A."/>
            <person name="Liang C."/>
            <person name="Lipzen A."/>
            <person name="Lutzoni F."/>
            <person name="Magnuson J."/>
            <person name="Mondo S."/>
            <person name="Nolan M."/>
            <person name="Ohm R."/>
            <person name="Pangilinan J."/>
            <person name="Park H.-J."/>
            <person name="Ramirez L."/>
            <person name="Alfaro M."/>
            <person name="Sun H."/>
            <person name="Tritt A."/>
            <person name="Yoshinaga Y."/>
            <person name="Zwiers L.-H."/>
            <person name="Turgeon B."/>
            <person name="Goodwin S."/>
            <person name="Spatafora J."/>
            <person name="Crous P."/>
            <person name="Grigoriev I."/>
        </authorList>
    </citation>
    <scope>NUCLEOTIDE SEQUENCE [LARGE SCALE GENOMIC DNA]</scope>
    <source>
        <strain evidence="4">CECT 20119</strain>
    </source>
</reference>
<keyword evidence="2" id="KW-0472">Membrane</keyword>
<evidence type="ECO:0000313" key="3">
    <source>
        <dbReference type="EMBL" id="KAF2226418.1"/>
    </source>
</evidence>
<feature type="region of interest" description="Disordered" evidence="1">
    <location>
        <begin position="157"/>
        <end position="232"/>
    </location>
</feature>
<gene>
    <name evidence="3" type="ORF">BDZ85DRAFT_49832</name>
</gene>
<dbReference type="AlphaFoldDB" id="A0A6A6GLA3"/>
<keyword evidence="4" id="KW-1185">Reference proteome</keyword>
<feature type="transmembrane region" description="Helical" evidence="2">
    <location>
        <begin position="55"/>
        <end position="74"/>
    </location>
</feature>
<dbReference type="OrthoDB" id="10436409at2759"/>
<feature type="compositionally biased region" description="Low complexity" evidence="1">
    <location>
        <begin position="198"/>
        <end position="214"/>
    </location>
</feature>